<dbReference type="AlphaFoldDB" id="A0A087UPZ9"/>
<evidence type="ECO:0000256" key="1">
    <source>
        <dbReference type="SAM" id="SignalP"/>
    </source>
</evidence>
<organism evidence="2 3">
    <name type="scientific">Stegodyphus mimosarum</name>
    <name type="common">African social velvet spider</name>
    <dbReference type="NCBI Taxonomy" id="407821"/>
    <lineage>
        <taxon>Eukaryota</taxon>
        <taxon>Metazoa</taxon>
        <taxon>Ecdysozoa</taxon>
        <taxon>Arthropoda</taxon>
        <taxon>Chelicerata</taxon>
        <taxon>Arachnida</taxon>
        <taxon>Araneae</taxon>
        <taxon>Araneomorphae</taxon>
        <taxon>Entelegynae</taxon>
        <taxon>Eresoidea</taxon>
        <taxon>Eresidae</taxon>
        <taxon>Stegodyphus</taxon>
    </lineage>
</organism>
<dbReference type="Proteomes" id="UP000054359">
    <property type="component" value="Unassembled WGS sequence"/>
</dbReference>
<dbReference type="OrthoDB" id="6409858at2759"/>
<keyword evidence="1" id="KW-0732">Signal</keyword>
<name>A0A087UPZ9_STEMI</name>
<dbReference type="OMA" id="KSKCERR"/>
<evidence type="ECO:0000313" key="3">
    <source>
        <dbReference type="Proteomes" id="UP000054359"/>
    </source>
</evidence>
<protein>
    <submittedName>
        <fullName evidence="2">Uncharacterized protein</fullName>
    </submittedName>
</protein>
<evidence type="ECO:0000313" key="2">
    <source>
        <dbReference type="EMBL" id="KFM79438.1"/>
    </source>
</evidence>
<gene>
    <name evidence="2" type="ORF">X975_14187</name>
</gene>
<accession>A0A087UPZ9</accession>
<keyword evidence="3" id="KW-1185">Reference proteome</keyword>
<sequence>MIKVHIFAAIVLIFCFVVLVGAQKPPRLYAKSKCEKRIKNETLLEKCKTCVEEYTLPEF</sequence>
<feature type="non-terminal residue" evidence="2">
    <location>
        <position position="59"/>
    </location>
</feature>
<dbReference type="EMBL" id="KK120944">
    <property type="protein sequence ID" value="KFM79438.1"/>
    <property type="molecule type" value="Genomic_DNA"/>
</dbReference>
<proteinExistence type="predicted"/>
<reference evidence="2 3" key="1">
    <citation type="submission" date="2013-11" db="EMBL/GenBank/DDBJ databases">
        <title>Genome sequencing of Stegodyphus mimosarum.</title>
        <authorList>
            <person name="Bechsgaard J."/>
        </authorList>
    </citation>
    <scope>NUCLEOTIDE SEQUENCE [LARGE SCALE GENOMIC DNA]</scope>
</reference>
<feature type="signal peptide" evidence="1">
    <location>
        <begin position="1"/>
        <end position="22"/>
    </location>
</feature>
<feature type="chain" id="PRO_5001830709" evidence="1">
    <location>
        <begin position="23"/>
        <end position="59"/>
    </location>
</feature>